<comment type="subcellular location">
    <subcellularLocation>
        <location evidence="2 10">Endoplasmic reticulum membrane</location>
        <topology evidence="2 10">Single-pass type I membrane protein</topology>
    </subcellularLocation>
</comment>
<evidence type="ECO:0000313" key="11">
    <source>
        <dbReference type="EMBL" id="KAE8262182.1"/>
    </source>
</evidence>
<evidence type="ECO:0000256" key="6">
    <source>
        <dbReference type="ARBA" id="ARBA00022729"/>
    </source>
</evidence>
<evidence type="ECO:0000256" key="8">
    <source>
        <dbReference type="ARBA" id="ARBA00022989"/>
    </source>
</evidence>
<name>A0A177VF34_9BASI</name>
<dbReference type="PANTHER" id="PTHR21049">
    <property type="entry name" value="RIBOPHORIN I"/>
    <property type="match status" value="1"/>
</dbReference>
<evidence type="ECO:0000256" key="9">
    <source>
        <dbReference type="ARBA" id="ARBA00023136"/>
    </source>
</evidence>
<sequence length="531" mass="57532">MLARRSRVTAALLATGAAVCLALAGVASAAAATALPSAGDWTNEKVTRNIDVGGTITRSSTQYTIRKNESAVAAAPGDTVPYYISLSPEEDVQLAWTKTAFTLEGQQGDPIILELERASRPNSTHHVYAAQVPKSAIVSERRAVITFDATFSHMSTPKPKTIGQTEPLLLLWQGEVGLRSPYATLEGQVRVRSQHPRILSYSPNQADAATKSGSTLTFGPYSNVAPLALDGKADASTLVAGQVHYQHDVPVISAVEFNRHVEVSHWGNNLATEDRIWLRNDGAALKGFFSRVEHQKANYQAKITSHILQILTMHLPPGAKDVYYIDKVGNVSTSHFNGAPDAPQLVSAPNMALMQGKTSRLALQPRYPLLGGWNYSFSVGFNMNLGEGGWGRHVPDAGLSKVAGDLEGAGKGKDRYVVGVMFMTPMSDVAMDRVQTKIVLPEGAVVTQVDTPFAMDSVRHERFTSYLDTIGRPAVVLEKTRVSEQHSQLVYIHYTLSTSAHYRKPVAIAAIVFALFGVISTLRRFDGKISK</sequence>
<evidence type="ECO:0000256" key="5">
    <source>
        <dbReference type="ARBA" id="ARBA00022692"/>
    </source>
</evidence>
<reference evidence="11" key="2">
    <citation type="journal article" date="2019" name="IMA Fungus">
        <title>Genome sequencing and comparison of five Tilletia species to identify candidate genes for the detection of regulated species infecting wheat.</title>
        <authorList>
            <person name="Nguyen H.D.T."/>
            <person name="Sultana T."/>
            <person name="Kesanakurti P."/>
            <person name="Hambleton S."/>
        </authorList>
    </citation>
    <scope>NUCLEOTIDE SEQUENCE</scope>
    <source>
        <strain evidence="11">DAOMC 238032</strain>
    </source>
</reference>
<dbReference type="Pfam" id="PF04597">
    <property type="entry name" value="Ribophorin_I"/>
    <property type="match status" value="1"/>
</dbReference>
<dbReference type="Proteomes" id="UP000077671">
    <property type="component" value="Unassembled WGS sequence"/>
</dbReference>
<dbReference type="InterPro" id="IPR007676">
    <property type="entry name" value="Ribophorin_I"/>
</dbReference>
<gene>
    <name evidence="11" type="ORF">A4X03_0g2655</name>
</gene>
<evidence type="ECO:0000256" key="10">
    <source>
        <dbReference type="RuleBase" id="RU361143"/>
    </source>
</evidence>
<dbReference type="EMBL" id="LWDD02000268">
    <property type="protein sequence ID" value="KAE8262182.1"/>
    <property type="molecule type" value="Genomic_DNA"/>
</dbReference>
<comment type="function">
    <text evidence="1 10">Subunit of the oligosaccharyl transferase (OST) complex that catalyzes the initial transfer of a defined glycan (Glc(3)Man(9)GlcNAc(2) in eukaryotes) from the lipid carrier dolichol-pyrophosphate to an asparagine residue within an Asn-X-Ser/Thr consensus motif in nascent polypeptide chains, the first step in protein N-glycosylation. N-glycosylation occurs cotranslationally and the complex associates with the Sec61 complex at the channel-forming translocon complex that mediates protein translocation across the endoplasmic reticulum (ER). All subunits are required for a maximal enzyme activity.</text>
</comment>
<comment type="pathway">
    <text evidence="3 10">Protein modification; protein glycosylation.</text>
</comment>
<evidence type="ECO:0000256" key="3">
    <source>
        <dbReference type="ARBA" id="ARBA00004922"/>
    </source>
</evidence>
<dbReference type="UniPathway" id="UPA00378"/>
<dbReference type="AlphaFoldDB" id="A0A177VF34"/>
<evidence type="ECO:0000256" key="7">
    <source>
        <dbReference type="ARBA" id="ARBA00022824"/>
    </source>
</evidence>
<protein>
    <recommendedName>
        <fullName evidence="10">Dolichyl-diphosphooligosaccharide--protein glycosyltransferase subunit 1</fullName>
    </recommendedName>
</protein>
<evidence type="ECO:0000256" key="4">
    <source>
        <dbReference type="ARBA" id="ARBA00008905"/>
    </source>
</evidence>
<keyword evidence="5 10" id="KW-0812">Transmembrane</keyword>
<feature type="chain" id="PRO_5035981504" description="Dolichyl-diphosphooligosaccharide--protein glycosyltransferase subunit 1" evidence="10">
    <location>
        <begin position="30"/>
        <end position="531"/>
    </location>
</feature>
<evidence type="ECO:0000256" key="2">
    <source>
        <dbReference type="ARBA" id="ARBA00004115"/>
    </source>
</evidence>
<keyword evidence="7 10" id="KW-0256">Endoplasmic reticulum</keyword>
<evidence type="ECO:0000313" key="12">
    <source>
        <dbReference type="Proteomes" id="UP000077671"/>
    </source>
</evidence>
<feature type="transmembrane region" description="Helical" evidence="10">
    <location>
        <begin position="506"/>
        <end position="525"/>
    </location>
</feature>
<organism evidence="11 12">
    <name type="scientific">Tilletia caries</name>
    <name type="common">wheat bunt fungus</name>
    <dbReference type="NCBI Taxonomy" id="13290"/>
    <lineage>
        <taxon>Eukaryota</taxon>
        <taxon>Fungi</taxon>
        <taxon>Dikarya</taxon>
        <taxon>Basidiomycota</taxon>
        <taxon>Ustilaginomycotina</taxon>
        <taxon>Exobasidiomycetes</taxon>
        <taxon>Tilletiales</taxon>
        <taxon>Tilletiaceae</taxon>
        <taxon>Tilletia</taxon>
    </lineage>
</organism>
<comment type="subunit">
    <text evidence="10">Component of the oligosaccharyltransferase (OST) complex.</text>
</comment>
<comment type="caution">
    <text evidence="11">The sequence shown here is derived from an EMBL/GenBank/DDBJ whole genome shotgun (WGS) entry which is preliminary data.</text>
</comment>
<proteinExistence type="inferred from homology"/>
<keyword evidence="8 10" id="KW-1133">Transmembrane helix</keyword>
<keyword evidence="9 10" id="KW-0472">Membrane</keyword>
<evidence type="ECO:0000256" key="1">
    <source>
        <dbReference type="ARBA" id="ARBA00002791"/>
    </source>
</evidence>
<dbReference type="PANTHER" id="PTHR21049:SF0">
    <property type="entry name" value="DOLICHYL-DIPHOSPHOOLIGOSACCHARIDE--PROTEIN GLYCOSYLTRANSFERASE SUBUNIT 1"/>
    <property type="match status" value="1"/>
</dbReference>
<feature type="signal peptide" evidence="10">
    <location>
        <begin position="1"/>
        <end position="29"/>
    </location>
</feature>
<dbReference type="GO" id="GO:0018279">
    <property type="term" value="P:protein N-linked glycosylation via asparagine"/>
    <property type="evidence" value="ECO:0007669"/>
    <property type="project" value="TreeGrafter"/>
</dbReference>
<comment type="similarity">
    <text evidence="4 10">Belongs to the OST1 family.</text>
</comment>
<dbReference type="GO" id="GO:0008250">
    <property type="term" value="C:oligosaccharyltransferase complex"/>
    <property type="evidence" value="ECO:0007669"/>
    <property type="project" value="UniProtKB-UniRule"/>
</dbReference>
<keyword evidence="6 10" id="KW-0732">Signal</keyword>
<accession>A0A177VF34</accession>
<reference evidence="11" key="1">
    <citation type="submission" date="2016-04" db="EMBL/GenBank/DDBJ databases">
        <authorList>
            <person name="Nguyen H.D."/>
            <person name="Kesanakurti P."/>
            <person name="Cullis J."/>
            <person name="Levesque C.A."/>
            <person name="Hambleton S."/>
        </authorList>
    </citation>
    <scope>NUCLEOTIDE SEQUENCE</scope>
    <source>
        <strain evidence="11">DAOMC 238032</strain>
    </source>
</reference>